<dbReference type="Pfam" id="PF00296">
    <property type="entry name" value="Bac_luciferase"/>
    <property type="match status" value="1"/>
</dbReference>
<feature type="binding site" evidence="6">
    <location>
        <position position="58"/>
    </location>
    <ligand>
        <name>FMN</name>
        <dbReference type="ChEBI" id="CHEBI:58210"/>
    </ligand>
</feature>
<comment type="caution">
    <text evidence="8">The sequence shown here is derived from an EMBL/GenBank/DDBJ whole genome shotgun (WGS) entry which is preliminary data.</text>
</comment>
<dbReference type="Gene3D" id="3.20.20.30">
    <property type="entry name" value="Luciferase-like domain"/>
    <property type="match status" value="1"/>
</dbReference>
<keyword evidence="4" id="KW-0503">Monooxygenase</keyword>
<evidence type="ECO:0000256" key="5">
    <source>
        <dbReference type="ARBA" id="ARBA00033748"/>
    </source>
</evidence>
<evidence type="ECO:0000256" key="3">
    <source>
        <dbReference type="ARBA" id="ARBA00023002"/>
    </source>
</evidence>
<dbReference type="OrthoDB" id="4505903at2"/>
<name>A0A430HHL7_9BURK</name>
<feature type="binding site" evidence="6">
    <location>
        <position position="104"/>
    </location>
    <ligand>
        <name>FMN</name>
        <dbReference type="ChEBI" id="CHEBI:58210"/>
    </ligand>
</feature>
<gene>
    <name evidence="8" type="ORF">EJB06_22010</name>
</gene>
<reference evidence="8 9" key="1">
    <citation type="submission" date="2018-12" db="EMBL/GenBank/DDBJ databases">
        <authorList>
            <person name="Yang E."/>
        </authorList>
    </citation>
    <scope>NUCLEOTIDE SEQUENCE [LARGE SCALE GENOMIC DNA]</scope>
    <source>
        <strain evidence="8 9">SOD</strain>
    </source>
</reference>
<keyword evidence="2 6" id="KW-0288">FMN</keyword>
<dbReference type="Proteomes" id="UP000278085">
    <property type="component" value="Unassembled WGS sequence"/>
</dbReference>
<dbReference type="PANTHER" id="PTHR30011">
    <property type="entry name" value="ALKANESULFONATE MONOOXYGENASE-RELATED"/>
    <property type="match status" value="1"/>
</dbReference>
<dbReference type="GO" id="GO:0004497">
    <property type="term" value="F:monooxygenase activity"/>
    <property type="evidence" value="ECO:0007669"/>
    <property type="project" value="UniProtKB-KW"/>
</dbReference>
<dbReference type="PANTHER" id="PTHR30011:SF16">
    <property type="entry name" value="C2H2 FINGER DOMAIN TRANSCRIPTION FACTOR (EUROFUNG)-RELATED"/>
    <property type="match status" value="1"/>
</dbReference>
<keyword evidence="1 6" id="KW-0285">Flavoprotein</keyword>
<feature type="binding site" evidence="6">
    <location>
        <position position="154"/>
    </location>
    <ligand>
        <name>FMN</name>
        <dbReference type="ChEBI" id="CHEBI:58210"/>
    </ligand>
</feature>
<evidence type="ECO:0000256" key="1">
    <source>
        <dbReference type="ARBA" id="ARBA00022630"/>
    </source>
</evidence>
<proteinExistence type="inferred from homology"/>
<dbReference type="InterPro" id="IPR051260">
    <property type="entry name" value="Diverse_substr_monoxygenases"/>
</dbReference>
<feature type="domain" description="Luciferase-like" evidence="7">
    <location>
        <begin position="29"/>
        <end position="392"/>
    </location>
</feature>
<feature type="binding site" evidence="6">
    <location>
        <position position="230"/>
    </location>
    <ligand>
        <name>FMN</name>
        <dbReference type="ChEBI" id="CHEBI:58210"/>
    </ligand>
</feature>
<protein>
    <submittedName>
        <fullName evidence="8">LLM class flavin-dependent oxidoreductase</fullName>
    </submittedName>
</protein>
<accession>A0A430HHL7</accession>
<sequence>MAKPIRFNAFQMNTVGHQSPGLWTHPRDNSHRYLDADYWTELAQLLEAGHFDAIFLADVLGVYDVYQGSADAALRHAVQAPLNDPLALVPIIAGATRHLGIGVTAALTYEHPYTFARRISTLDHLTRGRIGWNIVTGYLDSAARNLGLQQQLAHDERYDLADEYLDVVYKLWEKSWEDDAVVRDKVRGVYADPAKVHPIKHAGRHYSVPGIHLCEPSPQRTPFLYQAGASPRGMAFAARHAEATFVSGPSVHVVRRYVDDTRAAVRAAGRDGDALLVYAQALIVTAPTSEEAHAKYEDYQRHVDIDAALALLSGWTGVDFSRVPLDAAIEYIETEAGRSALASLSAADPSRTWTVREAARFIGLGGRGPILVGSPSEVADQLEAWMEHTGIDGFNLAFAISHETMRDVVELVVPELQRRGRYASAADSGSAIANIGATLRHRLSGKGSRLAASHHGRQVRIEAPLQSAA</sequence>
<dbReference type="EMBL" id="RXLQ01000012">
    <property type="protein sequence ID" value="RSZ56999.1"/>
    <property type="molecule type" value="Genomic_DNA"/>
</dbReference>
<evidence type="ECO:0000313" key="9">
    <source>
        <dbReference type="Proteomes" id="UP000278085"/>
    </source>
</evidence>
<dbReference type="RefSeq" id="WP_126076152.1">
    <property type="nucleotide sequence ID" value="NZ_CP051166.1"/>
</dbReference>
<dbReference type="AlphaFoldDB" id="A0A430HHL7"/>
<evidence type="ECO:0000256" key="2">
    <source>
        <dbReference type="ARBA" id="ARBA00022643"/>
    </source>
</evidence>
<dbReference type="PIRSF" id="PIRSF000337">
    <property type="entry name" value="NTA_MOA"/>
    <property type="match status" value="1"/>
</dbReference>
<dbReference type="InterPro" id="IPR016215">
    <property type="entry name" value="NTA_MOA"/>
</dbReference>
<comment type="similarity">
    <text evidence="5">Belongs to the NtaA/SnaA/DszA monooxygenase family.</text>
</comment>
<evidence type="ECO:0000313" key="8">
    <source>
        <dbReference type="EMBL" id="RSZ56999.1"/>
    </source>
</evidence>
<evidence type="ECO:0000259" key="7">
    <source>
        <dbReference type="Pfam" id="PF00296"/>
    </source>
</evidence>
<dbReference type="GO" id="GO:0016705">
    <property type="term" value="F:oxidoreductase activity, acting on paired donors, with incorporation or reduction of molecular oxygen"/>
    <property type="evidence" value="ECO:0007669"/>
    <property type="project" value="InterPro"/>
</dbReference>
<dbReference type="NCBIfam" id="TIGR03860">
    <property type="entry name" value="FMN_nitrolo"/>
    <property type="match status" value="1"/>
</dbReference>
<dbReference type="SUPFAM" id="SSF51679">
    <property type="entry name" value="Bacterial luciferase-like"/>
    <property type="match status" value="1"/>
</dbReference>
<organism evidence="8 9">
    <name type="scientific">Massilia atriviolacea</name>
    <dbReference type="NCBI Taxonomy" id="2495579"/>
    <lineage>
        <taxon>Bacteria</taxon>
        <taxon>Pseudomonadati</taxon>
        <taxon>Pseudomonadota</taxon>
        <taxon>Betaproteobacteria</taxon>
        <taxon>Burkholderiales</taxon>
        <taxon>Oxalobacteraceae</taxon>
        <taxon>Telluria group</taxon>
        <taxon>Massilia</taxon>
    </lineage>
</organism>
<dbReference type="InterPro" id="IPR011251">
    <property type="entry name" value="Luciferase-like_dom"/>
</dbReference>
<feature type="binding site" evidence="6">
    <location>
        <position position="158"/>
    </location>
    <ligand>
        <name>FMN</name>
        <dbReference type="ChEBI" id="CHEBI:58210"/>
    </ligand>
</feature>
<dbReference type="InterPro" id="IPR036661">
    <property type="entry name" value="Luciferase-like_sf"/>
</dbReference>
<keyword evidence="9" id="KW-1185">Reference proteome</keyword>
<evidence type="ECO:0000256" key="4">
    <source>
        <dbReference type="ARBA" id="ARBA00023033"/>
    </source>
</evidence>
<evidence type="ECO:0000256" key="6">
    <source>
        <dbReference type="PIRSR" id="PIRSR000337-1"/>
    </source>
</evidence>
<keyword evidence="3" id="KW-0560">Oxidoreductase</keyword>